<evidence type="ECO:0000256" key="2">
    <source>
        <dbReference type="ARBA" id="ARBA00023157"/>
    </source>
</evidence>
<evidence type="ECO:0000313" key="3">
    <source>
        <dbReference type="EMBL" id="CED84572.1"/>
    </source>
</evidence>
<dbReference type="AlphaFoldDB" id="A0A0F7SQS5"/>
<dbReference type="GO" id="GO:0033617">
    <property type="term" value="P:mitochondrial respiratory chain complex IV assembly"/>
    <property type="evidence" value="ECO:0007669"/>
    <property type="project" value="TreeGrafter"/>
</dbReference>
<dbReference type="InterPro" id="IPR018793">
    <property type="entry name" value="Cyt_c_oxidase_assmbl_Pet191"/>
</dbReference>
<dbReference type="PANTHER" id="PTHR28627:SF1">
    <property type="entry name" value="CYTOCHROME C OXIDASE ASSEMBLY FACTOR 5"/>
    <property type="match status" value="1"/>
</dbReference>
<reference evidence="3" key="1">
    <citation type="submission" date="2014-08" db="EMBL/GenBank/DDBJ databases">
        <authorList>
            <person name="Sharma Rahul"/>
            <person name="Thines Marco"/>
        </authorList>
    </citation>
    <scope>NUCLEOTIDE SEQUENCE</scope>
</reference>
<accession>A0A0F7SQS5</accession>
<dbReference type="GO" id="GO:0005739">
    <property type="term" value="C:mitochondrion"/>
    <property type="evidence" value="ECO:0007669"/>
    <property type="project" value="TreeGrafter"/>
</dbReference>
<evidence type="ECO:0000256" key="1">
    <source>
        <dbReference type="ARBA" id="ARBA00007785"/>
    </source>
</evidence>
<keyword evidence="2" id="KW-1015">Disulfide bond</keyword>
<proteinExistence type="inferred from homology"/>
<organism evidence="3">
    <name type="scientific">Phaffia rhodozyma</name>
    <name type="common">Yeast</name>
    <name type="synonym">Xanthophyllomyces dendrorhous</name>
    <dbReference type="NCBI Taxonomy" id="264483"/>
    <lineage>
        <taxon>Eukaryota</taxon>
        <taxon>Fungi</taxon>
        <taxon>Dikarya</taxon>
        <taxon>Basidiomycota</taxon>
        <taxon>Agaricomycotina</taxon>
        <taxon>Tremellomycetes</taxon>
        <taxon>Cystofilobasidiales</taxon>
        <taxon>Mrakiaceae</taxon>
        <taxon>Phaffia</taxon>
    </lineage>
</organism>
<sequence>MAPAVPTAFATAPEDRACAGIRMDLANCLLRTDCVLKQGNTPAECLTKHIDELAEECQFLRKSLTQCKRGMLDMRKRFRGNPSTTNNRKEGVPSVSIIGVNAHKSSVPGGAVPVSEEK</sequence>
<dbReference type="Pfam" id="PF10203">
    <property type="entry name" value="Pet191_N"/>
    <property type="match status" value="1"/>
</dbReference>
<name>A0A0F7SQS5_PHARH</name>
<dbReference type="EMBL" id="LN483166">
    <property type="protein sequence ID" value="CED84572.1"/>
    <property type="molecule type" value="Genomic_DNA"/>
</dbReference>
<protein>
    <submittedName>
        <fullName evidence="3">Cytochrome c oxidase assembly protein PET191</fullName>
    </submittedName>
</protein>
<comment type="similarity">
    <text evidence="1">Belongs to the PET191 family.</text>
</comment>
<dbReference type="PANTHER" id="PTHR28627">
    <property type="entry name" value="CYTOCHROME C OXIDASE ASSEMBLY FACTOR 5"/>
    <property type="match status" value="1"/>
</dbReference>